<evidence type="ECO:0000256" key="4">
    <source>
        <dbReference type="ARBA" id="ARBA00023179"/>
    </source>
</evidence>
<dbReference type="SUPFAM" id="SSF47473">
    <property type="entry name" value="EF-hand"/>
    <property type="match status" value="1"/>
</dbReference>
<dbReference type="GO" id="GO:0005509">
    <property type="term" value="F:calcium ion binding"/>
    <property type="evidence" value="ECO:0007669"/>
    <property type="project" value="InterPro"/>
</dbReference>
<dbReference type="FunFam" id="1.10.238.10:FF:000003">
    <property type="entry name" value="Calmodulin A"/>
    <property type="match status" value="1"/>
</dbReference>
<dbReference type="AlphaFoldDB" id="A0A315W7Q8"/>
<evidence type="ECO:0000256" key="1">
    <source>
        <dbReference type="ARBA" id="ARBA00022737"/>
    </source>
</evidence>
<dbReference type="InterPro" id="IPR011992">
    <property type="entry name" value="EF-hand-dom_pair"/>
</dbReference>
<evidence type="ECO:0000256" key="3">
    <source>
        <dbReference type="ARBA" id="ARBA00023175"/>
    </source>
</evidence>
<gene>
    <name evidence="7" type="ORF">CCH79_00013367</name>
</gene>
<dbReference type="CDD" id="cd00051">
    <property type="entry name" value="EFh"/>
    <property type="match status" value="1"/>
</dbReference>
<feature type="domain" description="EF-hand" evidence="6">
    <location>
        <begin position="35"/>
        <end position="70"/>
    </location>
</feature>
<proteinExistence type="predicted"/>
<dbReference type="InterPro" id="IPR050230">
    <property type="entry name" value="CALM/Myosin/TropC-like"/>
</dbReference>
<protein>
    <recommendedName>
        <fullName evidence="6">EF-hand domain-containing protein</fullName>
    </recommendedName>
</protein>
<dbReference type="Gene3D" id="1.10.238.10">
    <property type="entry name" value="EF-hand"/>
    <property type="match status" value="2"/>
</dbReference>
<keyword evidence="2" id="KW-0518">Myosin</keyword>
<sequence>MAQDHSVSGLQLLFSFLSAPPCSYSPKWCTEFTPDQIEDFKEAFGLFDRVGDSQVAYNQVADIMRALGQNPTNKDVNKILGNPSADVRCEPTDMANKRLNFDAFLPMLKQVDALPKGTYDDYVEGMRVFDKEGNGTVMGAELRIVLSTLGEKMNETEIDALMAGQEDENGSVHYEAFVKHIMSVPHHSTSALPPGACRLSPHGVRNGGEGVTAHQVRVDPSLPTATSFSPIITGPAMPKELEKR</sequence>
<feature type="domain" description="EF-hand" evidence="6">
    <location>
        <begin position="117"/>
        <end position="152"/>
    </location>
</feature>
<dbReference type="GO" id="GO:0016460">
    <property type="term" value="C:myosin II complex"/>
    <property type="evidence" value="ECO:0007669"/>
    <property type="project" value="TreeGrafter"/>
</dbReference>
<feature type="region of interest" description="Disordered" evidence="5">
    <location>
        <begin position="222"/>
        <end position="244"/>
    </location>
</feature>
<dbReference type="STRING" id="33528.ENSGAFP00000011392"/>
<evidence type="ECO:0000259" key="6">
    <source>
        <dbReference type="PROSITE" id="PS50222"/>
    </source>
</evidence>
<comment type="caution">
    <text evidence="7">The sequence shown here is derived from an EMBL/GenBank/DDBJ whole genome shotgun (WGS) entry which is preliminary data.</text>
</comment>
<dbReference type="EMBL" id="NHOQ01000204">
    <property type="protein sequence ID" value="PWA32092.1"/>
    <property type="molecule type" value="Genomic_DNA"/>
</dbReference>
<evidence type="ECO:0000256" key="2">
    <source>
        <dbReference type="ARBA" id="ARBA00023123"/>
    </source>
</evidence>
<accession>A0A315W7Q8</accession>
<dbReference type="PANTHER" id="PTHR23048">
    <property type="entry name" value="MYOSIN LIGHT CHAIN 1, 3"/>
    <property type="match status" value="1"/>
</dbReference>
<dbReference type="InterPro" id="IPR002048">
    <property type="entry name" value="EF_hand_dom"/>
</dbReference>
<keyword evidence="1" id="KW-0677">Repeat</keyword>
<dbReference type="PANTHER" id="PTHR23048:SF3">
    <property type="entry name" value="MYOSIN LIGHT CHAIN 1_3, SKELETAL MUSCLE ISOFORM"/>
    <property type="match status" value="1"/>
</dbReference>
<organism evidence="7 8">
    <name type="scientific">Gambusia affinis</name>
    <name type="common">Western mosquitofish</name>
    <name type="synonym">Heterandria affinis</name>
    <dbReference type="NCBI Taxonomy" id="33528"/>
    <lineage>
        <taxon>Eukaryota</taxon>
        <taxon>Metazoa</taxon>
        <taxon>Chordata</taxon>
        <taxon>Craniata</taxon>
        <taxon>Vertebrata</taxon>
        <taxon>Euteleostomi</taxon>
        <taxon>Actinopterygii</taxon>
        <taxon>Neopterygii</taxon>
        <taxon>Teleostei</taxon>
        <taxon>Neoteleostei</taxon>
        <taxon>Acanthomorphata</taxon>
        <taxon>Ovalentaria</taxon>
        <taxon>Atherinomorphae</taxon>
        <taxon>Cyprinodontiformes</taxon>
        <taxon>Poeciliidae</taxon>
        <taxon>Poeciliinae</taxon>
        <taxon>Gambusia</taxon>
    </lineage>
</organism>
<keyword evidence="3" id="KW-0505">Motor protein</keyword>
<dbReference type="PROSITE" id="PS50222">
    <property type="entry name" value="EF_HAND_2"/>
    <property type="match status" value="2"/>
</dbReference>
<reference evidence="7 8" key="1">
    <citation type="journal article" date="2018" name="G3 (Bethesda)">
        <title>A High-Quality Reference Genome for the Invasive Mosquitofish Gambusia affinis Using a Chicago Library.</title>
        <authorList>
            <person name="Hoffberg S.L."/>
            <person name="Troendle N.J."/>
            <person name="Glenn T.C."/>
            <person name="Mahmud O."/>
            <person name="Louha S."/>
            <person name="Chalopin D."/>
            <person name="Bennetzen J.L."/>
            <person name="Mauricio R."/>
        </authorList>
    </citation>
    <scope>NUCLEOTIDE SEQUENCE [LARGE SCALE GENOMIC DNA]</scope>
    <source>
        <strain evidence="7">NE01/NJP1002.9</strain>
        <tissue evidence="7">Muscle</tissue>
    </source>
</reference>
<evidence type="ECO:0000313" key="8">
    <source>
        <dbReference type="Proteomes" id="UP000250572"/>
    </source>
</evidence>
<dbReference type="GO" id="GO:0043292">
    <property type="term" value="C:contractile muscle fiber"/>
    <property type="evidence" value="ECO:0007669"/>
    <property type="project" value="TreeGrafter"/>
</dbReference>
<evidence type="ECO:0000256" key="5">
    <source>
        <dbReference type="SAM" id="MobiDB-lite"/>
    </source>
</evidence>
<keyword evidence="8" id="KW-1185">Reference proteome</keyword>
<evidence type="ECO:0000313" key="7">
    <source>
        <dbReference type="EMBL" id="PWA32092.1"/>
    </source>
</evidence>
<name>A0A315W7Q8_GAMAF</name>
<keyword evidence="4" id="KW-0514">Muscle protein</keyword>
<dbReference type="Proteomes" id="UP000250572">
    <property type="component" value="Unassembled WGS sequence"/>
</dbReference>